<comment type="caution">
    <text evidence="1">The sequence shown here is derived from an EMBL/GenBank/DDBJ whole genome shotgun (WGS) entry which is preliminary data.</text>
</comment>
<dbReference type="Proteomes" id="UP001498501">
    <property type="component" value="Unassembled WGS sequence"/>
</dbReference>
<gene>
    <name evidence="1" type="ORF">KTH64_08285</name>
    <name evidence="2" type="ORF">WM018_17450</name>
</gene>
<organism evidence="1 3">
    <name type="scientific">Acinetobacter junii</name>
    <dbReference type="NCBI Taxonomy" id="40215"/>
    <lineage>
        <taxon>Bacteria</taxon>
        <taxon>Pseudomonadati</taxon>
        <taxon>Pseudomonadota</taxon>
        <taxon>Gammaproteobacteria</taxon>
        <taxon>Moraxellales</taxon>
        <taxon>Moraxellaceae</taxon>
        <taxon>Acinetobacter</taxon>
    </lineage>
</organism>
<dbReference type="AlphaFoldDB" id="A0AAW5RAP4"/>
<reference evidence="1" key="1">
    <citation type="submission" date="2021-06" db="EMBL/GenBank/DDBJ databases">
        <title>Propagation of a rapidly emergent carbapenem-resistant Acinetobacter baumannii lineage by various extra-hospital transmission networks.</title>
        <authorList>
            <person name="Calix J."/>
        </authorList>
    </citation>
    <scope>NUCLEOTIDE SEQUENCE</scope>
    <source>
        <strain evidence="1">WU_MDCI_Aw63</strain>
    </source>
</reference>
<dbReference type="Proteomes" id="UP001208534">
    <property type="component" value="Unassembled WGS sequence"/>
</dbReference>
<reference evidence="2 4" key="2">
    <citation type="submission" date="2024-03" db="EMBL/GenBank/DDBJ databases">
        <title>Cross-transmission of Acinetobacter junii carrying blaOXA-58 in a neonatal intensive care unit.</title>
        <authorList>
            <person name="Bour M."/>
            <person name="Potron A."/>
            <person name="Lecointe D."/>
        </authorList>
    </citation>
    <scope>NUCLEOTIDE SEQUENCE [LARGE SCALE GENOMIC DNA]</scope>
    <source>
        <strain evidence="2 4">21A3096 case 1</strain>
    </source>
</reference>
<evidence type="ECO:0000313" key="3">
    <source>
        <dbReference type="Proteomes" id="UP001208534"/>
    </source>
</evidence>
<evidence type="ECO:0000313" key="4">
    <source>
        <dbReference type="Proteomes" id="UP001498501"/>
    </source>
</evidence>
<dbReference type="EMBL" id="JAHPRE010000028">
    <property type="protein sequence ID" value="MCU4396957.1"/>
    <property type="molecule type" value="Genomic_DNA"/>
</dbReference>
<name>A0AAW5RAP4_ACIJU</name>
<dbReference type="EMBL" id="JBBMLE010000163">
    <property type="protein sequence ID" value="MEK0254195.1"/>
    <property type="molecule type" value="Genomic_DNA"/>
</dbReference>
<protein>
    <submittedName>
        <fullName evidence="1">Uncharacterized protein</fullName>
    </submittedName>
</protein>
<accession>A0AAW5RAP4</accession>
<keyword evidence="4" id="KW-1185">Reference proteome</keyword>
<evidence type="ECO:0000313" key="2">
    <source>
        <dbReference type="EMBL" id="MEK0254195.1"/>
    </source>
</evidence>
<sequence length="111" mass="12741">MSDNDSTMDYDENDLIDSPLSQILKEDNEQIEVLIYRLPDSDWTLEVVNQNGTSTVWDETFPSDQEALSVTLDGIKAAGGIQAFYELSDLEAKKNIWWCIKKYAKKKQVEF</sequence>
<proteinExistence type="predicted"/>
<evidence type="ECO:0000313" key="1">
    <source>
        <dbReference type="EMBL" id="MCU4396957.1"/>
    </source>
</evidence>
<dbReference type="RefSeq" id="WP_004777035.1">
    <property type="nucleotide sequence ID" value="NZ_BKGW01000100.1"/>
</dbReference>